<evidence type="ECO:0000256" key="3">
    <source>
        <dbReference type="ARBA" id="ARBA00022692"/>
    </source>
</evidence>
<feature type="coiled-coil region" evidence="6">
    <location>
        <begin position="266"/>
        <end position="300"/>
    </location>
</feature>
<gene>
    <name evidence="11" type="ORF">DEM27_07710</name>
</gene>
<dbReference type="Proteomes" id="UP000245252">
    <property type="component" value="Unassembled WGS sequence"/>
</dbReference>
<dbReference type="Pfam" id="PF13807">
    <property type="entry name" value="GNVR"/>
    <property type="match status" value="1"/>
</dbReference>
<dbReference type="InterPro" id="IPR003856">
    <property type="entry name" value="LPS_length_determ_N"/>
</dbReference>
<dbReference type="InterPro" id="IPR032807">
    <property type="entry name" value="GNVR"/>
</dbReference>
<organism evidence="11 12">
    <name type="scientific">Metarhizobium album</name>
    <dbReference type="NCBI Taxonomy" id="2182425"/>
    <lineage>
        <taxon>Bacteria</taxon>
        <taxon>Pseudomonadati</taxon>
        <taxon>Pseudomonadota</taxon>
        <taxon>Alphaproteobacteria</taxon>
        <taxon>Hyphomicrobiales</taxon>
        <taxon>Rhizobiaceae</taxon>
        <taxon>Metarhizobium</taxon>
    </lineage>
</organism>
<protein>
    <submittedName>
        <fullName evidence="11">Sugar transporter</fullName>
    </submittedName>
</protein>
<feature type="domain" description="Tyrosine-protein kinase G-rich" evidence="10">
    <location>
        <begin position="443"/>
        <end position="515"/>
    </location>
</feature>
<evidence type="ECO:0000259" key="10">
    <source>
        <dbReference type="Pfam" id="PF13807"/>
    </source>
</evidence>
<evidence type="ECO:0000256" key="4">
    <source>
        <dbReference type="ARBA" id="ARBA00022989"/>
    </source>
</evidence>
<dbReference type="GO" id="GO:0005886">
    <property type="term" value="C:plasma membrane"/>
    <property type="evidence" value="ECO:0007669"/>
    <property type="project" value="UniProtKB-SubCell"/>
</dbReference>
<evidence type="ECO:0000313" key="11">
    <source>
        <dbReference type="EMBL" id="PWE57499.1"/>
    </source>
</evidence>
<feature type="compositionally biased region" description="Basic and acidic residues" evidence="7">
    <location>
        <begin position="56"/>
        <end position="68"/>
    </location>
</feature>
<evidence type="ECO:0000259" key="9">
    <source>
        <dbReference type="Pfam" id="PF02706"/>
    </source>
</evidence>
<dbReference type="Pfam" id="PF02706">
    <property type="entry name" value="Wzz"/>
    <property type="match status" value="1"/>
</dbReference>
<evidence type="ECO:0000256" key="7">
    <source>
        <dbReference type="SAM" id="MobiDB-lite"/>
    </source>
</evidence>
<reference evidence="11 12" key="1">
    <citation type="submission" date="2018-05" db="EMBL/GenBank/DDBJ databases">
        <title>The draft genome of strain NS-104.</title>
        <authorList>
            <person name="Hang P."/>
            <person name="Jiang J."/>
        </authorList>
    </citation>
    <scope>NUCLEOTIDE SEQUENCE [LARGE SCALE GENOMIC DNA]</scope>
    <source>
        <strain evidence="11 12">NS-104</strain>
    </source>
</reference>
<sequence>MSWFKTDRERVVYPRRDAAAAKAGSAASRGPIIRASDFTPRPASLLDTGFFPQEPEQLHRPGQRREQPSPETKPAVFDAPPLQSFAEGPLEDDAPLLDTRSVVRAVWHNGKLVIALAALGALLGGAAMVVMPQKYSATASLYFDPRQIQLNDNPATQNSFSRDAFLAVIDSQTHILVSKQVLEKAAVALQLDRNPAFSEGMVPAMPTVLANLQKATTIAREDNAYVVNLTVVSKNAVQSAEIANQIVSTFLREEDTASAGIYRDTNSLLDGRLDELRQRLQEAEKAVETYKADNDMVSADGSLIADKRLVSLNELLVIAQNKTIEAKAKADAVSQLRFEDMLAGSLPEDVTSAALADLRRQYGATAANVKSLESQLGGRHPQLLAAKASLDGLSAEIRRELQRFVSLAKADLEQAQKAEADVAKELAVQKASQTNSSIRQVDLKELERRAAAARDIYETMLKRTRQTSEEENLTKSNIRVISAAEPPLKADGPGKTALLVAGIFGGFLFGAGLAVAYAVIRMLSGHPGLRGYLSEPSRSRRDIA</sequence>
<keyword evidence="4 8" id="KW-1133">Transmembrane helix</keyword>
<keyword evidence="5 8" id="KW-0472">Membrane</keyword>
<feature type="domain" description="Polysaccharide chain length determinant N-terminal" evidence="9">
    <location>
        <begin position="98"/>
        <end position="186"/>
    </location>
</feature>
<keyword evidence="11" id="KW-0762">Sugar transport</keyword>
<evidence type="ECO:0000256" key="1">
    <source>
        <dbReference type="ARBA" id="ARBA00004651"/>
    </source>
</evidence>
<keyword evidence="11" id="KW-0813">Transport</keyword>
<keyword evidence="2" id="KW-1003">Cell membrane</keyword>
<comment type="subcellular location">
    <subcellularLocation>
        <location evidence="1">Cell membrane</location>
        <topology evidence="1">Multi-pass membrane protein</topology>
    </subcellularLocation>
</comment>
<feature type="transmembrane region" description="Helical" evidence="8">
    <location>
        <begin position="112"/>
        <end position="131"/>
    </location>
</feature>
<evidence type="ECO:0000256" key="5">
    <source>
        <dbReference type="ARBA" id="ARBA00023136"/>
    </source>
</evidence>
<comment type="caution">
    <text evidence="11">The sequence shown here is derived from an EMBL/GenBank/DDBJ whole genome shotgun (WGS) entry which is preliminary data.</text>
</comment>
<evidence type="ECO:0000256" key="2">
    <source>
        <dbReference type="ARBA" id="ARBA00022475"/>
    </source>
</evidence>
<feature type="region of interest" description="Disordered" evidence="7">
    <location>
        <begin position="14"/>
        <end position="90"/>
    </location>
</feature>
<accession>A0A2U2DWA6</accession>
<dbReference type="OrthoDB" id="230260at2"/>
<dbReference type="AlphaFoldDB" id="A0A2U2DWA6"/>
<feature type="transmembrane region" description="Helical" evidence="8">
    <location>
        <begin position="497"/>
        <end position="520"/>
    </location>
</feature>
<dbReference type="PANTHER" id="PTHR32309:SF13">
    <property type="entry name" value="FERRIC ENTEROBACTIN TRANSPORT PROTEIN FEPE"/>
    <property type="match status" value="1"/>
</dbReference>
<name>A0A2U2DWA6_9HYPH</name>
<evidence type="ECO:0000313" key="12">
    <source>
        <dbReference type="Proteomes" id="UP000245252"/>
    </source>
</evidence>
<evidence type="ECO:0000256" key="6">
    <source>
        <dbReference type="SAM" id="Coils"/>
    </source>
</evidence>
<dbReference type="InterPro" id="IPR050445">
    <property type="entry name" value="Bact_polysacc_biosynth/exp"/>
</dbReference>
<dbReference type="GO" id="GO:0004713">
    <property type="term" value="F:protein tyrosine kinase activity"/>
    <property type="evidence" value="ECO:0007669"/>
    <property type="project" value="TreeGrafter"/>
</dbReference>
<keyword evidence="12" id="KW-1185">Reference proteome</keyword>
<evidence type="ECO:0000256" key="8">
    <source>
        <dbReference type="SAM" id="Phobius"/>
    </source>
</evidence>
<dbReference type="RefSeq" id="WP_109457604.1">
    <property type="nucleotide sequence ID" value="NZ_QFBC01000002.1"/>
</dbReference>
<dbReference type="EMBL" id="QFBC01000002">
    <property type="protein sequence ID" value="PWE57499.1"/>
    <property type="molecule type" value="Genomic_DNA"/>
</dbReference>
<keyword evidence="3 8" id="KW-0812">Transmembrane</keyword>
<dbReference type="PANTHER" id="PTHR32309">
    <property type="entry name" value="TYROSINE-PROTEIN KINASE"/>
    <property type="match status" value="1"/>
</dbReference>
<keyword evidence="6" id="KW-0175">Coiled coil</keyword>
<proteinExistence type="predicted"/>